<dbReference type="SUPFAM" id="SSF53335">
    <property type="entry name" value="S-adenosyl-L-methionine-dependent methyltransferases"/>
    <property type="match status" value="1"/>
</dbReference>
<sequence>MSDVKEYYDEVPYFSAAFSDCSPVRIHAIARFLGLNPPAPEEARVLEFGCSYGGNILPFTAHNERADVVGIDISSTQVSVGNKIAKDMGIGNFSLMELDIVKLDESEAKRLGKFDYIIAHGVYSWVDDSVKEALLRSVKLLLSANGVAYISYNIYPGWKSLDVLRDFMLFASDSQASGARKLEISKRELDFLQDYLKFNAQSATDKVYRDSSQLLATQLNFLQNIIKKGNDYYVLHDFLEICNDPIYFYKFAKKLEQNGLYYLLDCSLDDIFRSVLGIYRFDAHIARNYPSRIQKEQMNDFLLNRSFRKSLVIHKERLNGSDDLDIELGMKELSRLNFALNLSDPANEVQKALVDAYPDSLNLDDLLQCTGQDAQTTFMQLMEVFATQNVKISANALKSVRYQVGKSRLRPRVAGYLSYFASTDEPVILLADGLNLKVGLTGLEARIALKFNGENSFEDIVKLADILIKNCDFDPFEGKERNLKDYVKNIQTKLENAYFFEKLANVFA</sequence>
<feature type="domain" description="Methyltransferase type 12" evidence="1">
    <location>
        <begin position="46"/>
        <end position="147"/>
    </location>
</feature>
<evidence type="ECO:0000259" key="1">
    <source>
        <dbReference type="Pfam" id="PF08242"/>
    </source>
</evidence>
<dbReference type="PANTHER" id="PTHR43667">
    <property type="entry name" value="CYCLOPROPANE-FATTY-ACYL-PHOSPHOLIPID SYNTHASE"/>
    <property type="match status" value="1"/>
</dbReference>
<dbReference type="PANTHER" id="PTHR43667:SF2">
    <property type="entry name" value="FATTY ACID C-METHYL TRANSFERASE"/>
    <property type="match status" value="1"/>
</dbReference>
<dbReference type="Pfam" id="PF08242">
    <property type="entry name" value="Methyltransf_12"/>
    <property type="match status" value="1"/>
</dbReference>
<dbReference type="CDD" id="cd02440">
    <property type="entry name" value="AdoMet_MTases"/>
    <property type="match status" value="1"/>
</dbReference>
<organism evidence="3 4">
    <name type="scientific">Campylobacter curvus (strain 525.92)</name>
    <dbReference type="NCBI Taxonomy" id="360105"/>
    <lineage>
        <taxon>Bacteria</taxon>
        <taxon>Pseudomonadati</taxon>
        <taxon>Campylobacterota</taxon>
        <taxon>Epsilonproteobacteria</taxon>
        <taxon>Campylobacterales</taxon>
        <taxon>Campylobacteraceae</taxon>
        <taxon>Campylobacter</taxon>
    </lineage>
</organism>
<dbReference type="GO" id="GO:0032259">
    <property type="term" value="P:methylation"/>
    <property type="evidence" value="ECO:0007669"/>
    <property type="project" value="UniProtKB-KW"/>
</dbReference>
<accession>A7H074</accession>
<dbReference type="EMBL" id="CP000767">
    <property type="protein sequence ID" value="EAU01040.1"/>
    <property type="molecule type" value="Genomic_DNA"/>
</dbReference>
<evidence type="ECO:0000313" key="4">
    <source>
        <dbReference type="Proteomes" id="UP000006380"/>
    </source>
</evidence>
<dbReference type="RefSeq" id="WP_011992665.1">
    <property type="nucleotide sequence ID" value="NC_009715.2"/>
</dbReference>
<reference evidence="3" key="1">
    <citation type="submission" date="2016-07" db="EMBL/GenBank/DDBJ databases">
        <title>Comparative genomics of the Campylobacter concisus group.</title>
        <authorList>
            <person name="Miller W.G."/>
            <person name="Yee E."/>
            <person name="Chapman M.H."/>
            <person name="Huynh S."/>
            <person name="Bono J.L."/>
            <person name="On S.L.W."/>
            <person name="StLeger J."/>
            <person name="Foster G."/>
            <person name="Parker C.T."/>
        </authorList>
    </citation>
    <scope>NUCLEOTIDE SEQUENCE</scope>
    <source>
        <strain evidence="3">525.92</strain>
    </source>
</reference>
<gene>
    <name evidence="3" type="ORF">CCV52592_1678</name>
</gene>
<dbReference type="Proteomes" id="UP000006380">
    <property type="component" value="Chromosome"/>
</dbReference>
<evidence type="ECO:0000259" key="2">
    <source>
        <dbReference type="Pfam" id="PF10119"/>
    </source>
</evidence>
<dbReference type="AlphaFoldDB" id="A7H074"/>
<dbReference type="GO" id="GO:0008168">
    <property type="term" value="F:methyltransferase activity"/>
    <property type="evidence" value="ECO:0007669"/>
    <property type="project" value="UniProtKB-KW"/>
</dbReference>
<dbReference type="OrthoDB" id="323463at2"/>
<keyword evidence="3" id="KW-0808">Transferase</keyword>
<dbReference type="Pfam" id="PF10119">
    <property type="entry name" value="MethyTransf_Reg"/>
    <property type="match status" value="1"/>
</dbReference>
<dbReference type="HOGENOM" id="CLU_037603_0_0_7"/>
<dbReference type="InterPro" id="IPR029063">
    <property type="entry name" value="SAM-dependent_MTases_sf"/>
</dbReference>
<dbReference type="Gene3D" id="3.40.50.150">
    <property type="entry name" value="Vaccinia Virus protein VP39"/>
    <property type="match status" value="1"/>
</dbReference>
<proteinExistence type="predicted"/>
<dbReference type="InterPro" id="IPR013217">
    <property type="entry name" value="Methyltransf_12"/>
</dbReference>
<feature type="domain" description="Methyltransferase regulatory" evidence="2">
    <location>
        <begin position="230"/>
        <end position="314"/>
    </location>
</feature>
<keyword evidence="4" id="KW-1185">Reference proteome</keyword>
<keyword evidence="3" id="KW-0489">Methyltransferase</keyword>
<protein>
    <submittedName>
        <fullName evidence="3">SAM-dependent methyltransferase</fullName>
    </submittedName>
</protein>
<name>A7H074_CAMC5</name>
<dbReference type="InterPro" id="IPR018773">
    <property type="entry name" value="MeTrfase_reg_dom_prd"/>
</dbReference>
<evidence type="ECO:0000313" key="3">
    <source>
        <dbReference type="EMBL" id="EAU01040.1"/>
    </source>
</evidence>
<dbReference type="STRING" id="360105.CCV52592_1678"/>
<dbReference type="KEGG" id="ccv:CCV52592_1678"/>
<dbReference type="InterPro" id="IPR050723">
    <property type="entry name" value="CFA/CMAS"/>
</dbReference>